<keyword evidence="4" id="KW-1185">Reference proteome</keyword>
<feature type="signal peptide" evidence="2">
    <location>
        <begin position="1"/>
        <end position="20"/>
    </location>
</feature>
<protein>
    <submittedName>
        <fullName evidence="3">Uncharacterized protein</fullName>
    </submittedName>
</protein>
<dbReference type="RefSeq" id="WP_289269255.1">
    <property type="nucleotide sequence ID" value="NZ_OX365700.1"/>
</dbReference>
<dbReference type="KEGG" id="nti:DNFV4_02963"/>
<evidence type="ECO:0000313" key="3">
    <source>
        <dbReference type="EMBL" id="CAI4032533.1"/>
    </source>
</evidence>
<name>A0AA86N0L7_9BACT</name>
<feature type="region of interest" description="Disordered" evidence="1">
    <location>
        <begin position="258"/>
        <end position="285"/>
    </location>
</feature>
<reference evidence="3" key="1">
    <citation type="submission" date="2022-10" db="EMBL/GenBank/DDBJ databases">
        <authorList>
            <person name="Koch H."/>
        </authorList>
    </citation>
    <scope>NUCLEOTIDE SEQUENCE</scope>
    <source>
        <strain evidence="3">DNF</strain>
    </source>
</reference>
<dbReference type="AlphaFoldDB" id="A0AA86N0L7"/>
<dbReference type="Gene3D" id="2.60.120.200">
    <property type="match status" value="1"/>
</dbReference>
<sequence>MKRVMFALLLAMAIAPSAWAQSWPNEPAGSTVINDYNWNSCPGGGWQPAYGCGSIKSDSTAPHSPNSVLSFTYNPSIGGGGGDPYIQVNNLSEWYTGFWVWMDPNFVGTASQTNKIVAFIQSDGSYFWLEAGAYCDYCYGGPFKPHWALSTRPNQPYLNNCHLPGYGDCPGTLSLPSPTGTTITKGVWHRMEVYAKKSTSDTSRDGILRWWMDGVQQGYLTNVNFGGALAMINFTPAWAPFKEEHWTHPSEWRFDHVRVSAPGGGGSAPKGDTTPPSSPVNLRAQ</sequence>
<gene>
    <name evidence="3" type="ORF">DNFV4_02963</name>
</gene>
<organism evidence="3 4">
    <name type="scientific">Nitrospira tepida</name>
    <dbReference type="NCBI Taxonomy" id="2973512"/>
    <lineage>
        <taxon>Bacteria</taxon>
        <taxon>Pseudomonadati</taxon>
        <taxon>Nitrospirota</taxon>
        <taxon>Nitrospiria</taxon>
        <taxon>Nitrospirales</taxon>
        <taxon>Nitrospiraceae</taxon>
        <taxon>Nitrospira</taxon>
    </lineage>
</organism>
<evidence type="ECO:0000256" key="2">
    <source>
        <dbReference type="SAM" id="SignalP"/>
    </source>
</evidence>
<feature type="chain" id="PRO_5041738016" evidence="2">
    <location>
        <begin position="21"/>
        <end position="285"/>
    </location>
</feature>
<dbReference type="EMBL" id="OX365700">
    <property type="protein sequence ID" value="CAI4032533.1"/>
    <property type="molecule type" value="Genomic_DNA"/>
</dbReference>
<dbReference type="Proteomes" id="UP001179121">
    <property type="component" value="Chromosome"/>
</dbReference>
<accession>A0AA86N0L7</accession>
<proteinExistence type="predicted"/>
<evidence type="ECO:0000313" key="4">
    <source>
        <dbReference type="Proteomes" id="UP001179121"/>
    </source>
</evidence>
<keyword evidence="2" id="KW-0732">Signal</keyword>
<evidence type="ECO:0000256" key="1">
    <source>
        <dbReference type="SAM" id="MobiDB-lite"/>
    </source>
</evidence>